<dbReference type="PANTHER" id="PTHR28617">
    <property type="entry name" value="CILIA- AND FLAGELLA-ASSOCIATED PROTEIN 77"/>
    <property type="match status" value="1"/>
</dbReference>
<dbReference type="OrthoDB" id="532484at2759"/>
<sequence length="269" mass="29349">MYRFGFDRSITIRLSYLFSSRTTSQPPSAVEPLPSQPQTIQRCKFPRMSISLACLLIPASPICNLPSSAIAPSTNVNAGLKRRTMVKPIVGQCRAPTYNIPASDFTYGMKSVKNGESAGQVVSSWNVSKQSKAQTTMQSFPATNREALSKGLLTAKEQRVYAKENPVMKTKPTGSSSPKKKLQLKPDQIYGICSEMSAPGHMSLVMSAPDDGPERDYPVYSQATKGKLPLPRPTKSSVLAAQKNTEPEAVAPEFKMKKFQNVKAKVVMG</sequence>
<keyword evidence="2" id="KW-1185">Reference proteome</keyword>
<gene>
    <name evidence="1" type="ORF">TrST_g10990</name>
</gene>
<accession>A0A9W7BMR8</accession>
<dbReference type="InterPro" id="IPR029147">
    <property type="entry name" value="CFAP77"/>
</dbReference>
<reference evidence="2" key="1">
    <citation type="journal article" date="2023" name="Commun. Biol.">
        <title>Genome analysis of Parmales, the sister group of diatoms, reveals the evolutionary specialization of diatoms from phago-mixotrophs to photoautotrophs.</title>
        <authorList>
            <person name="Ban H."/>
            <person name="Sato S."/>
            <person name="Yoshikawa S."/>
            <person name="Yamada K."/>
            <person name="Nakamura Y."/>
            <person name="Ichinomiya M."/>
            <person name="Sato N."/>
            <person name="Blanc-Mathieu R."/>
            <person name="Endo H."/>
            <person name="Kuwata A."/>
            <person name="Ogata H."/>
        </authorList>
    </citation>
    <scope>NUCLEOTIDE SEQUENCE [LARGE SCALE GENOMIC DNA]</scope>
    <source>
        <strain evidence="2">NIES 3701</strain>
    </source>
</reference>
<evidence type="ECO:0000313" key="1">
    <source>
        <dbReference type="EMBL" id="GMH89994.1"/>
    </source>
</evidence>
<dbReference type="Proteomes" id="UP001165085">
    <property type="component" value="Unassembled WGS sequence"/>
</dbReference>
<dbReference type="AlphaFoldDB" id="A0A9W7BMR8"/>
<dbReference type="Pfam" id="PF14825">
    <property type="entry name" value="CFAP77"/>
    <property type="match status" value="1"/>
</dbReference>
<proteinExistence type="predicted"/>
<evidence type="ECO:0000313" key="2">
    <source>
        <dbReference type="Proteomes" id="UP001165085"/>
    </source>
</evidence>
<organism evidence="1 2">
    <name type="scientific">Triparma strigata</name>
    <dbReference type="NCBI Taxonomy" id="1606541"/>
    <lineage>
        <taxon>Eukaryota</taxon>
        <taxon>Sar</taxon>
        <taxon>Stramenopiles</taxon>
        <taxon>Ochrophyta</taxon>
        <taxon>Bolidophyceae</taxon>
        <taxon>Parmales</taxon>
        <taxon>Triparmaceae</taxon>
        <taxon>Triparma</taxon>
    </lineage>
</organism>
<name>A0A9W7BMR8_9STRA</name>
<dbReference type="EMBL" id="BRXY01000365">
    <property type="protein sequence ID" value="GMH89994.1"/>
    <property type="molecule type" value="Genomic_DNA"/>
</dbReference>
<comment type="caution">
    <text evidence="1">The sequence shown here is derived from an EMBL/GenBank/DDBJ whole genome shotgun (WGS) entry which is preliminary data.</text>
</comment>
<protein>
    <submittedName>
        <fullName evidence="1">Uncharacterized protein</fullName>
    </submittedName>
</protein>
<dbReference type="PANTHER" id="PTHR28617:SF1">
    <property type="entry name" value="CILIA- AND FLAGELLA-ASSOCIATED PROTEIN 77"/>
    <property type="match status" value="1"/>
</dbReference>